<comment type="caution">
    <text evidence="1">The sequence shown here is derived from an EMBL/GenBank/DDBJ whole genome shotgun (WGS) entry which is preliminary data.</text>
</comment>
<evidence type="ECO:0000313" key="2">
    <source>
        <dbReference type="Proteomes" id="UP001470230"/>
    </source>
</evidence>
<accession>A0ABR2IBI9</accession>
<gene>
    <name evidence="1" type="ORF">M9Y10_012074</name>
</gene>
<name>A0ABR2IBI9_9EUKA</name>
<dbReference type="InterPro" id="IPR008584">
    <property type="entry name" value="CXXC_Zn-binding_euk"/>
</dbReference>
<dbReference type="Proteomes" id="UP001470230">
    <property type="component" value="Unassembled WGS sequence"/>
</dbReference>
<reference evidence="1 2" key="1">
    <citation type="submission" date="2024-04" db="EMBL/GenBank/DDBJ databases">
        <title>Tritrichomonas musculus Genome.</title>
        <authorList>
            <person name="Alves-Ferreira E."/>
            <person name="Grigg M."/>
            <person name="Lorenzi H."/>
            <person name="Galac M."/>
        </authorList>
    </citation>
    <scope>NUCLEOTIDE SEQUENCE [LARGE SCALE GENOMIC DNA]</scope>
    <source>
        <strain evidence="1 2">EAF2021</strain>
    </source>
</reference>
<dbReference type="SUPFAM" id="SSF141678">
    <property type="entry name" value="MAL13P1.257-like"/>
    <property type="match status" value="1"/>
</dbReference>
<organism evidence="1 2">
    <name type="scientific">Tritrichomonas musculus</name>
    <dbReference type="NCBI Taxonomy" id="1915356"/>
    <lineage>
        <taxon>Eukaryota</taxon>
        <taxon>Metamonada</taxon>
        <taxon>Parabasalia</taxon>
        <taxon>Tritrichomonadida</taxon>
        <taxon>Tritrichomonadidae</taxon>
        <taxon>Tritrichomonas</taxon>
    </lineage>
</organism>
<sequence length="166" mass="18996">MEKRIRSHKRTKAGTHLIQFRANTENIKSFMPAGISSFEYTFACSYCGKVLNENKADSEQTTTEEAEPKKNGSMTCPECKKELAFTYIKDFTNKEYQDYSVWNSLFLVECSGCRIDIVNCTAWKVISKGGESYEWDGKDNFFDYDPVLEKPIGISDVDFNVVTLIE</sequence>
<keyword evidence="2" id="KW-1185">Reference proteome</keyword>
<dbReference type="Pfam" id="PF05907">
    <property type="entry name" value="CXXC_Zn-b_euk"/>
    <property type="match status" value="1"/>
</dbReference>
<proteinExistence type="predicted"/>
<evidence type="ECO:0000313" key="1">
    <source>
        <dbReference type="EMBL" id="KAK8860409.1"/>
    </source>
</evidence>
<dbReference type="EMBL" id="JAPFFF010000018">
    <property type="protein sequence ID" value="KAK8860409.1"/>
    <property type="molecule type" value="Genomic_DNA"/>
</dbReference>
<protein>
    <submittedName>
        <fullName evidence="1">Uncharacterized protein</fullName>
    </submittedName>
</protein>